<feature type="region of interest" description="Disordered" evidence="1">
    <location>
        <begin position="1901"/>
        <end position="1922"/>
    </location>
</feature>
<dbReference type="EMBL" id="BAAAMK010000001">
    <property type="protein sequence ID" value="GAA1938967.1"/>
    <property type="molecule type" value="Genomic_DNA"/>
</dbReference>
<dbReference type="Pfam" id="PF13087">
    <property type="entry name" value="AAA_12"/>
    <property type="match status" value="1"/>
</dbReference>
<evidence type="ECO:0000313" key="6">
    <source>
        <dbReference type="EMBL" id="GAA1938967.1"/>
    </source>
</evidence>
<sequence>MEEVDYHSEVGDALALLIDGLSPFVERVFVAKLPAGLEWTTIIERKDKLAGRRGGVYAKRDLSLLLRALTERLGDLGYPFDRELPRQGQNYASELREVRNLWAHNGEFSAQTAFRAMDSAGLLLRMIGATEQAMKIAHLKSELLPDRAAGEAASPTDRPVNDAIDEETTERVVIRPAAGMLPEPVTLAPASASVTIKAVSHLSYAMAHCRIPIIDEISIENRAGERRGASLEIDVVSADGSLGGPKVLLLDLGEEQSTILRSVDLVLDPARMLDVDEQRPGLIRAILRDAGGDLIVESSVDVQILASNQWIAAPLHLGLELLAAHVQPNAAAIAPLLIEASDRLKSATGNSALDGYQSENPGRVDSIVTAVYDAMRARDIRYAEPPASWDSIGQKVRTPAEVLEGRLGTCLDTTVTLAAVLEQAGINTTLWLIEGHIFLGYWRTDNSLGAVASTDAMDVINLVDLGHLALVETTLLTGGNDSLSFGDANRAPRTRHLAEGIDWVQGITDVRQARLSGIYPLPSRSRGVDGETIVTVYEPGSGPTIAPYFGAPAAGGIAPELATVPRRVQQWKNALLDLSLRNKLINYTDRSGYRLEVPPPVVSRLEDAVNAGTPITLLASDRVQSVDEVRGIRFGRDLPEQTRETLLAEKRSAFVDITSASYTSKLRYLAYKAKTIAEETGANNLYLAFGMLHWRVNDRDLRSPLVLVPVNLTTASRGEVYRLTLDEAGASTPNYCLLEKLRVSFGLEIPGLQNPVEDQSGIDLGAAFRAAREAISSAGLPFRVEESVDLAILQFAKFRLWKDLDEHWETLAENALVSHLIHTPLDAFQDPTSAAPPVDLDELGAVVPVPADASQLEAVAEAVGGRTFVLEGPPGTGKSQTITNLLARSLAAGRRVLFVAEKRAALDVVKKRLESVGLGEFSLDLHDKSARPAAARAQIKRALDLVVRTDAAALHANAEAAESSRRSLARYASRLHEANAAGMSLYSARTSELAADPGIDPLEVSTGLVASADETVFAEVRDVLRRLPETADLARPTPAHPWAFVDELPPARIDARAVHAAARDFDAAIDAAMLSGFALIDLGRADSPDLLDAWAQLARAPRHPMATLDALQSPAWQSYLDDLQRRITGFTGPTWLSEVKPTVLSRDVDAIHAAALAADASGFFGRRKRRRGVLAMFADALVGEPAAIKLKTLSELTGRIAATNAKLTELRAAIAKVPLPLIDGGWNVLVQADVDAFNARLSWVRFAAHALDGSTNPHAEQLRRYFSSTAVGSGQAELMSLAATWRSLIAVAAVAPGDAASWAGEVDFLTRWHSTRTARNLATGEPVTLVRWLELIRHVEPLRRHGLITARVAILEGAMPAEDAALAFDKGVALASIVEREDATALNAFDIAAHNKTIHRFTASTHAVRAELPRAIPAELLAGRTFATTSTSGQIGGLRRQLDRQRGGLSVRALLEQYGDIITQVMPCTLMSPESVARFIPARSDLYDIVVFDEASQIRVADAVGAMGRGASVVVVGDSKQMPPTSFADAGANLDEDTEYTPETVVDEESILTECVQAQVPSKWLSWHYRSQDESLIAFSNHHYYENRLSSFPAPIGSRARDTVDGHGISLVRVNGHFERTGKGKALRTNRVEAEAIVDDIKRRFWASPNATPSLGVITFNAPQRDLVENLLRDSDDDRIRQALDEPDGLFVKNLENVQGDERDCILFSVAFSVNANGILPLNFGPLSRAGGERRLNVAVTRARRQVVLYASFDPEILRAEQTSSIGIKHLKAYLEMAARGVEAVSDDGRRQAYIDRHRDEIADELRLAGFAIKTDVGLSDFRVDISIAEADAPDVPLVAVLLDGPVWRARQTVADRDGLPVDVLKGLMRWPGVERVWLPEWLHHREETLGRLNLAVAEAKAHGSRQADPADVPDLPSASSDDTAVELEGQGVHDDLPALQNGSSASVMPAPLTDPRAIRIGTAGGPPASPVHSPRTHPNLEEFIEWQPGRLGTLADLDALPHRSAHAKVESAIRDAIATEGPIPASRLVRLVAGSFGLNRVARDRVTSIRRVVPDEFRRRDGESTFYWPADLDVTAWLQVRIPDARTNRPIDEVPTVEIANAMRIASATAGGMRPDEIKRQALGLFGGKRMTTAIEARLDEGLGFALESGRLVRSESGILLDGLR</sequence>
<protein>
    <submittedName>
        <fullName evidence="6">DUF3320 domain-containing protein</fullName>
    </submittedName>
</protein>
<name>A0ABP5BAM3_9MICO</name>
<gene>
    <name evidence="6" type="ORF">GCM10009717_01690</name>
</gene>
<dbReference type="RefSeq" id="WP_157415192.1">
    <property type="nucleotide sequence ID" value="NZ_BAAAMK010000001.1"/>
</dbReference>
<dbReference type="Pfam" id="PF18731">
    <property type="entry name" value="HEPN_Swt1"/>
    <property type="match status" value="1"/>
</dbReference>
<proteinExistence type="predicted"/>
<dbReference type="Proteomes" id="UP001499954">
    <property type="component" value="Unassembled WGS sequence"/>
</dbReference>
<dbReference type="InterPro" id="IPR021754">
    <property type="entry name" value="DUF3320"/>
</dbReference>
<dbReference type="Pfam" id="PF13195">
    <property type="entry name" value="DUF4011"/>
    <property type="match status" value="1"/>
</dbReference>
<evidence type="ECO:0000313" key="7">
    <source>
        <dbReference type="Proteomes" id="UP001499954"/>
    </source>
</evidence>
<dbReference type="InterPro" id="IPR025103">
    <property type="entry name" value="DUF4011"/>
</dbReference>
<dbReference type="PANTHER" id="PTHR10887">
    <property type="entry name" value="DNA2/NAM7 HELICASE FAMILY"/>
    <property type="match status" value="1"/>
</dbReference>
<dbReference type="InterPro" id="IPR041679">
    <property type="entry name" value="DNA2/NAM7-like_C"/>
</dbReference>
<reference evidence="7" key="1">
    <citation type="journal article" date="2019" name="Int. J. Syst. Evol. Microbiol.">
        <title>The Global Catalogue of Microorganisms (GCM) 10K type strain sequencing project: providing services to taxonomists for standard genome sequencing and annotation.</title>
        <authorList>
            <consortium name="The Broad Institute Genomics Platform"/>
            <consortium name="The Broad Institute Genome Sequencing Center for Infectious Disease"/>
            <person name="Wu L."/>
            <person name="Ma J."/>
        </authorList>
    </citation>
    <scope>NUCLEOTIDE SEQUENCE [LARGE SCALE GENOMIC DNA]</scope>
    <source>
        <strain evidence="7">JCM 13584</strain>
    </source>
</reference>
<evidence type="ECO:0000256" key="1">
    <source>
        <dbReference type="SAM" id="MobiDB-lite"/>
    </source>
</evidence>
<evidence type="ECO:0000259" key="4">
    <source>
        <dbReference type="Pfam" id="PF13087"/>
    </source>
</evidence>
<dbReference type="InterPro" id="IPR047187">
    <property type="entry name" value="SF1_C_Upf1"/>
</dbReference>
<keyword evidence="7" id="KW-1185">Reference proteome</keyword>
<dbReference type="InterPro" id="IPR045055">
    <property type="entry name" value="DNA2/NAM7-like"/>
</dbReference>
<evidence type="ECO:0000259" key="2">
    <source>
        <dbReference type="Pfam" id="PF11784"/>
    </source>
</evidence>
<dbReference type="Pfam" id="PF11784">
    <property type="entry name" value="DUF3320"/>
    <property type="match status" value="1"/>
</dbReference>
<evidence type="ECO:0000259" key="3">
    <source>
        <dbReference type="Pfam" id="PF13086"/>
    </source>
</evidence>
<dbReference type="CDD" id="cd18808">
    <property type="entry name" value="SF1_C_Upf1"/>
    <property type="match status" value="1"/>
</dbReference>
<dbReference type="SUPFAM" id="SSF52540">
    <property type="entry name" value="P-loop containing nucleoside triphosphate hydrolases"/>
    <property type="match status" value="1"/>
</dbReference>
<feature type="domain" description="DNA2/NAM7 helicase helicase" evidence="3">
    <location>
        <begin position="852"/>
        <end position="923"/>
    </location>
</feature>
<dbReference type="Gene3D" id="3.40.50.300">
    <property type="entry name" value="P-loop containing nucleotide triphosphate hydrolases"/>
    <property type="match status" value="3"/>
</dbReference>
<dbReference type="InterPro" id="IPR027417">
    <property type="entry name" value="P-loop_NTPase"/>
</dbReference>
<feature type="domain" description="DNA2/NAM7 helicase-like C-terminal" evidence="4">
    <location>
        <begin position="1549"/>
        <end position="1749"/>
    </location>
</feature>
<feature type="region of interest" description="Disordered" evidence="1">
    <location>
        <begin position="1957"/>
        <end position="1976"/>
    </location>
</feature>
<evidence type="ECO:0000259" key="5">
    <source>
        <dbReference type="Pfam" id="PF18731"/>
    </source>
</evidence>
<dbReference type="Gene3D" id="3.10.620.30">
    <property type="match status" value="1"/>
</dbReference>
<organism evidence="6 7">
    <name type="scientific">Agromyces allii</name>
    <dbReference type="NCBI Taxonomy" id="393607"/>
    <lineage>
        <taxon>Bacteria</taxon>
        <taxon>Bacillati</taxon>
        <taxon>Actinomycetota</taxon>
        <taxon>Actinomycetes</taxon>
        <taxon>Micrococcales</taxon>
        <taxon>Microbacteriaceae</taxon>
        <taxon>Agromyces</taxon>
    </lineage>
</organism>
<dbReference type="InterPro" id="IPR041650">
    <property type="entry name" value="HEPN_Swt1"/>
</dbReference>
<feature type="domain" description="DUF3320" evidence="2">
    <location>
        <begin position="2003"/>
        <end position="2044"/>
    </location>
</feature>
<dbReference type="Pfam" id="PF13086">
    <property type="entry name" value="AAA_11"/>
    <property type="match status" value="1"/>
</dbReference>
<accession>A0ABP5BAM3</accession>
<dbReference type="InterPro" id="IPR041677">
    <property type="entry name" value="DNA2/NAM7_AAA_11"/>
</dbReference>
<dbReference type="PANTHER" id="PTHR10887:SF530">
    <property type="entry name" value="SUPERFAMILY I DNA HELICASES"/>
    <property type="match status" value="1"/>
</dbReference>
<comment type="caution">
    <text evidence="6">The sequence shown here is derived from an EMBL/GenBank/DDBJ whole genome shotgun (WGS) entry which is preliminary data.</text>
</comment>
<feature type="domain" description="Swt1-like HEPN" evidence="5">
    <location>
        <begin position="13"/>
        <end position="128"/>
    </location>
</feature>